<evidence type="ECO:0000256" key="1">
    <source>
        <dbReference type="SAM" id="Phobius"/>
    </source>
</evidence>
<dbReference type="OrthoDB" id="9814290at2"/>
<feature type="transmembrane region" description="Helical" evidence="1">
    <location>
        <begin position="77"/>
        <end position="100"/>
    </location>
</feature>
<keyword evidence="1" id="KW-0472">Membrane</keyword>
<comment type="caution">
    <text evidence="2">The sequence shown here is derived from an EMBL/GenBank/DDBJ whole genome shotgun (WGS) entry which is preliminary data.</text>
</comment>
<keyword evidence="3" id="KW-1185">Reference proteome</keyword>
<reference evidence="2 3" key="1">
    <citation type="submission" date="2019-01" db="EMBL/GenBank/DDBJ databases">
        <title>Draft genome sequence of Cellulomonas takizawaensis strain TKZ-21.</title>
        <authorList>
            <person name="Yamamura H."/>
            <person name="Hayashi T."/>
            <person name="Hamada M."/>
            <person name="Serisawa Y."/>
            <person name="Matsuyama K."/>
            <person name="Nakagawa Y."/>
            <person name="Otoguro M."/>
            <person name="Yanagida F."/>
            <person name="Hayakawa M."/>
        </authorList>
    </citation>
    <scope>NUCLEOTIDE SEQUENCE [LARGE SCALE GENOMIC DNA]</scope>
    <source>
        <strain evidence="2 3">NBRC12680</strain>
    </source>
</reference>
<dbReference type="EMBL" id="BIMR01000300">
    <property type="protein sequence ID" value="GCE78050.1"/>
    <property type="molecule type" value="Genomic_DNA"/>
</dbReference>
<feature type="transmembrane region" description="Helical" evidence="1">
    <location>
        <begin position="46"/>
        <end position="71"/>
    </location>
</feature>
<keyword evidence="1" id="KW-1133">Transmembrane helix</keyword>
<sequence length="155" mass="16045">MTPAGGLRFVHLVWAWAASLAGFLVGEYGAGILLNLRMQSDGPEAALALAWLPWLAAPVLSGVLGAWALPVARVTRWWQWLVATLVVPLGAAAVTTAVVVSAGASTAGLPRSVLVQLVVSGGLGVAVGSWRSARFAQRPPAPVTYTTPDPEDQLA</sequence>
<organism evidence="2 3">
    <name type="scientific">Cellulomonas biazotea</name>
    <dbReference type="NCBI Taxonomy" id="1709"/>
    <lineage>
        <taxon>Bacteria</taxon>
        <taxon>Bacillati</taxon>
        <taxon>Actinomycetota</taxon>
        <taxon>Actinomycetes</taxon>
        <taxon>Micrococcales</taxon>
        <taxon>Cellulomonadaceae</taxon>
        <taxon>Cellulomonas</taxon>
    </lineage>
</organism>
<feature type="transmembrane region" description="Helical" evidence="1">
    <location>
        <begin position="112"/>
        <end position="130"/>
    </location>
</feature>
<protein>
    <submittedName>
        <fullName evidence="2">Uncharacterized protein</fullName>
    </submittedName>
</protein>
<keyword evidence="1" id="KW-0812">Transmembrane</keyword>
<gene>
    <name evidence="2" type="ORF">CBZ_31060</name>
</gene>
<dbReference type="Proteomes" id="UP000289954">
    <property type="component" value="Unassembled WGS sequence"/>
</dbReference>
<proteinExistence type="predicted"/>
<evidence type="ECO:0000313" key="2">
    <source>
        <dbReference type="EMBL" id="GCE78050.1"/>
    </source>
</evidence>
<feature type="transmembrane region" description="Helical" evidence="1">
    <location>
        <begin position="12"/>
        <end position="34"/>
    </location>
</feature>
<dbReference type="RefSeq" id="WP_130782686.1">
    <property type="nucleotide sequence ID" value="NZ_BIMR01000300.1"/>
</dbReference>
<dbReference type="AlphaFoldDB" id="A0A402DV69"/>
<name>A0A402DV69_9CELL</name>
<accession>A0A402DV69</accession>
<evidence type="ECO:0000313" key="3">
    <source>
        <dbReference type="Proteomes" id="UP000289954"/>
    </source>
</evidence>